<feature type="chain" id="PRO_5026311922" evidence="2">
    <location>
        <begin position="21"/>
        <end position="352"/>
    </location>
</feature>
<keyword evidence="4" id="KW-0378">Hydrolase</keyword>
<gene>
    <name evidence="4" type="ORF">GRI89_07210</name>
</gene>
<dbReference type="CDD" id="cd16282">
    <property type="entry name" value="metallo-hydrolase-like_MBL-fold"/>
    <property type="match status" value="1"/>
</dbReference>
<sequence>MNRSLIIGTIVATGVIAACATAPSADSTASATAGASTAIATTPMDTPPPGYQPATGPGLPGVSPIEHVKGQVYKIFGAGGNTTVFVMSDGVALVDTKLPNTGQAILDEVRKVTDKPVTIVINTHSHPDHVGSNQFFKDQLPTVEVVAQANSASRMAVASGPFPANPATTSFETKTTLGAGKDRIDVYYFGPGHTNGDAFIVFANDKVMATGDIMAWSMAPLIDPSSGGSAIGAADTLMKAAAGIKGVDTIVEGHGYIQPWSRFVDFANFNKALADETRKVNAAGGTPKDVVDNLVDGGKWTTFLTDHTLTGLEYGSTGQNRALINAIVGLQELRGEKPVTIMNLKPEEAYKR</sequence>
<evidence type="ECO:0000256" key="1">
    <source>
        <dbReference type="ARBA" id="ARBA00005250"/>
    </source>
</evidence>
<dbReference type="RefSeq" id="WP_159793623.1">
    <property type="nucleotide sequence ID" value="NZ_WTYM01000033.1"/>
</dbReference>
<evidence type="ECO:0000313" key="4">
    <source>
        <dbReference type="EMBL" id="MXO59328.1"/>
    </source>
</evidence>
<organism evidence="4 5">
    <name type="scientific">Croceibacterium salegens</name>
    <dbReference type="NCBI Taxonomy" id="1737568"/>
    <lineage>
        <taxon>Bacteria</taxon>
        <taxon>Pseudomonadati</taxon>
        <taxon>Pseudomonadota</taxon>
        <taxon>Alphaproteobacteria</taxon>
        <taxon>Sphingomonadales</taxon>
        <taxon>Erythrobacteraceae</taxon>
        <taxon>Croceibacterium</taxon>
    </lineage>
</organism>
<dbReference type="GO" id="GO:0017001">
    <property type="term" value="P:antibiotic catabolic process"/>
    <property type="evidence" value="ECO:0007669"/>
    <property type="project" value="UniProtKB-ARBA"/>
</dbReference>
<dbReference type="PROSITE" id="PS51257">
    <property type="entry name" value="PROKAR_LIPOPROTEIN"/>
    <property type="match status" value="1"/>
</dbReference>
<dbReference type="EMBL" id="WTYM01000033">
    <property type="protein sequence ID" value="MXO59328.1"/>
    <property type="molecule type" value="Genomic_DNA"/>
</dbReference>
<dbReference type="Proteomes" id="UP000433652">
    <property type="component" value="Unassembled WGS sequence"/>
</dbReference>
<dbReference type="Gene3D" id="3.60.15.10">
    <property type="entry name" value="Ribonuclease Z/Hydroxyacylglutathione hydrolase-like"/>
    <property type="match status" value="1"/>
</dbReference>
<dbReference type="InterPro" id="IPR001279">
    <property type="entry name" value="Metallo-B-lactamas"/>
</dbReference>
<evidence type="ECO:0000256" key="2">
    <source>
        <dbReference type="SAM" id="SignalP"/>
    </source>
</evidence>
<dbReference type="PANTHER" id="PTHR42951:SF4">
    <property type="entry name" value="ACYL-COENZYME A THIOESTERASE MBLAC2"/>
    <property type="match status" value="1"/>
</dbReference>
<dbReference type="InterPro" id="IPR050855">
    <property type="entry name" value="NDM-1-like"/>
</dbReference>
<dbReference type="SUPFAM" id="SSF56281">
    <property type="entry name" value="Metallo-hydrolase/oxidoreductase"/>
    <property type="match status" value="1"/>
</dbReference>
<keyword evidence="5" id="KW-1185">Reference proteome</keyword>
<proteinExistence type="inferred from homology"/>
<reference evidence="4 5" key="1">
    <citation type="submission" date="2019-12" db="EMBL/GenBank/DDBJ databases">
        <title>Genomic-based taxomic classification of the family Erythrobacteraceae.</title>
        <authorList>
            <person name="Xu L."/>
        </authorList>
    </citation>
    <scope>NUCLEOTIDE SEQUENCE [LARGE SCALE GENOMIC DNA]</scope>
    <source>
        <strain evidence="4 5">MCCC 1K01500</strain>
    </source>
</reference>
<dbReference type="OrthoDB" id="420651at2"/>
<dbReference type="InterPro" id="IPR036866">
    <property type="entry name" value="RibonucZ/Hydroxyglut_hydro"/>
</dbReference>
<comment type="similarity">
    <text evidence="1">Belongs to the metallo-beta-lactamase superfamily. Class-B beta-lactamase family.</text>
</comment>
<dbReference type="GO" id="GO:0016787">
    <property type="term" value="F:hydrolase activity"/>
    <property type="evidence" value="ECO:0007669"/>
    <property type="project" value="UniProtKB-KW"/>
</dbReference>
<dbReference type="Pfam" id="PF00753">
    <property type="entry name" value="Lactamase_B"/>
    <property type="match status" value="1"/>
</dbReference>
<feature type="signal peptide" evidence="2">
    <location>
        <begin position="1"/>
        <end position="20"/>
    </location>
</feature>
<evidence type="ECO:0000259" key="3">
    <source>
        <dbReference type="SMART" id="SM00849"/>
    </source>
</evidence>
<evidence type="ECO:0000313" key="5">
    <source>
        <dbReference type="Proteomes" id="UP000433652"/>
    </source>
</evidence>
<name>A0A6I4SV08_9SPHN</name>
<protein>
    <submittedName>
        <fullName evidence="4">MBL fold metallo-hydrolase</fullName>
    </submittedName>
</protein>
<keyword evidence="2" id="KW-0732">Signal</keyword>
<dbReference type="PANTHER" id="PTHR42951">
    <property type="entry name" value="METALLO-BETA-LACTAMASE DOMAIN-CONTAINING"/>
    <property type="match status" value="1"/>
</dbReference>
<dbReference type="AlphaFoldDB" id="A0A6I4SV08"/>
<dbReference type="SMART" id="SM00849">
    <property type="entry name" value="Lactamase_B"/>
    <property type="match status" value="1"/>
</dbReference>
<comment type="caution">
    <text evidence="4">The sequence shown here is derived from an EMBL/GenBank/DDBJ whole genome shotgun (WGS) entry which is preliminary data.</text>
</comment>
<feature type="domain" description="Metallo-beta-lactamase" evidence="3">
    <location>
        <begin position="79"/>
        <end position="254"/>
    </location>
</feature>
<accession>A0A6I4SV08</accession>